<dbReference type="STRING" id="1111728.GCA_000427805_03429"/>
<accession>A0A2C6DN15</accession>
<keyword evidence="5 6" id="KW-0472">Membrane</keyword>
<dbReference type="Proteomes" id="UP000224974">
    <property type="component" value="Unassembled WGS sequence"/>
</dbReference>
<feature type="transmembrane region" description="Helical" evidence="6">
    <location>
        <begin position="358"/>
        <end position="376"/>
    </location>
</feature>
<feature type="transmembrane region" description="Helical" evidence="6">
    <location>
        <begin position="203"/>
        <end position="224"/>
    </location>
</feature>
<name>A0A2C6DN15_9GAMM</name>
<feature type="transmembrane region" description="Helical" evidence="6">
    <location>
        <begin position="291"/>
        <end position="311"/>
    </location>
</feature>
<feature type="transmembrane region" description="Helical" evidence="6">
    <location>
        <begin position="332"/>
        <end position="352"/>
    </location>
</feature>
<feature type="transmembrane region" description="Helical" evidence="6">
    <location>
        <begin position="42"/>
        <end position="63"/>
    </location>
</feature>
<dbReference type="InterPro" id="IPR011701">
    <property type="entry name" value="MFS"/>
</dbReference>
<organism evidence="8 10">
    <name type="scientific">Budvicia aquatica</name>
    <dbReference type="NCBI Taxonomy" id="82979"/>
    <lineage>
        <taxon>Bacteria</taxon>
        <taxon>Pseudomonadati</taxon>
        <taxon>Pseudomonadota</taxon>
        <taxon>Gammaproteobacteria</taxon>
        <taxon>Enterobacterales</taxon>
        <taxon>Budviciaceae</taxon>
        <taxon>Budvicia</taxon>
    </lineage>
</organism>
<evidence type="ECO:0000256" key="2">
    <source>
        <dbReference type="ARBA" id="ARBA00022475"/>
    </source>
</evidence>
<keyword evidence="4 6" id="KW-1133">Transmembrane helix</keyword>
<evidence type="ECO:0000256" key="4">
    <source>
        <dbReference type="ARBA" id="ARBA00022989"/>
    </source>
</evidence>
<evidence type="ECO:0000256" key="5">
    <source>
        <dbReference type="ARBA" id="ARBA00023136"/>
    </source>
</evidence>
<dbReference type="RefSeq" id="WP_029095529.1">
    <property type="nucleotide sequence ID" value="NZ_CAADJA010000002.1"/>
</dbReference>
<evidence type="ECO:0000259" key="7">
    <source>
        <dbReference type="PROSITE" id="PS50850"/>
    </source>
</evidence>
<protein>
    <submittedName>
        <fullName evidence="9">MFS transport protein AraJ</fullName>
    </submittedName>
    <submittedName>
        <fullName evidence="8">MFS transporter</fullName>
    </submittedName>
</protein>
<keyword evidence="10" id="KW-1185">Reference proteome</keyword>
<dbReference type="PANTHER" id="PTHR43124">
    <property type="entry name" value="PURINE EFFLUX PUMP PBUE"/>
    <property type="match status" value="1"/>
</dbReference>
<evidence type="ECO:0000256" key="1">
    <source>
        <dbReference type="ARBA" id="ARBA00004651"/>
    </source>
</evidence>
<dbReference type="InterPro" id="IPR036259">
    <property type="entry name" value="MFS_trans_sf"/>
</dbReference>
<feature type="transmembrane region" description="Helical" evidence="6">
    <location>
        <begin position="239"/>
        <end position="257"/>
    </location>
</feature>
<evidence type="ECO:0000313" key="9">
    <source>
        <dbReference type="EMBL" id="VFS49092.1"/>
    </source>
</evidence>
<feature type="transmembrane region" description="Helical" evidence="6">
    <location>
        <begin position="264"/>
        <end position="285"/>
    </location>
</feature>
<comment type="subcellular location">
    <subcellularLocation>
        <location evidence="1">Cell membrane</location>
        <topology evidence="1">Multi-pass membrane protein</topology>
    </subcellularLocation>
</comment>
<dbReference type="InterPro" id="IPR020846">
    <property type="entry name" value="MFS_dom"/>
</dbReference>
<evidence type="ECO:0000256" key="3">
    <source>
        <dbReference type="ARBA" id="ARBA00022692"/>
    </source>
</evidence>
<dbReference type="PROSITE" id="PS50850">
    <property type="entry name" value="MFS"/>
    <property type="match status" value="1"/>
</dbReference>
<evidence type="ECO:0000313" key="10">
    <source>
        <dbReference type="Proteomes" id="UP000224974"/>
    </source>
</evidence>
<dbReference type="InterPro" id="IPR050189">
    <property type="entry name" value="MFS_Efflux_Transporters"/>
</dbReference>
<feature type="transmembrane region" description="Helical" evidence="6">
    <location>
        <begin position="161"/>
        <end position="182"/>
    </location>
</feature>
<dbReference type="CDD" id="cd17324">
    <property type="entry name" value="MFS_NepI_like"/>
    <property type="match status" value="1"/>
</dbReference>
<dbReference type="EMBL" id="PDDX01000001">
    <property type="protein sequence ID" value="PHI30093.1"/>
    <property type="molecule type" value="Genomic_DNA"/>
</dbReference>
<dbReference type="AlphaFoldDB" id="A0A2C6DN15"/>
<keyword evidence="3 6" id="KW-0812">Transmembrane</keyword>
<feature type="transmembrane region" description="Helical" evidence="6">
    <location>
        <begin position="97"/>
        <end position="118"/>
    </location>
</feature>
<feature type="transmembrane region" description="Helical" evidence="6">
    <location>
        <begin position="130"/>
        <end position="149"/>
    </location>
</feature>
<keyword evidence="2" id="KW-1003">Cell membrane</keyword>
<feature type="transmembrane region" description="Helical" evidence="6">
    <location>
        <begin position="72"/>
        <end position="91"/>
    </location>
</feature>
<feature type="domain" description="Major facilitator superfamily (MFS) profile" evidence="7">
    <location>
        <begin position="1"/>
        <end position="380"/>
    </location>
</feature>
<proteinExistence type="predicted"/>
<sequence length="391" mass="41070">MPLAVYILGLTIFSVATSEFMIAGMMPSLTAAFNVSITKVGYLISIYAASMVIGGPILTAILIKMRIPHKRALLSLIVIYTLGQSVGAMSNSYGLMVIARIITGVAASACIGVALAICSNIAKPESRGRAAAVVVSGLMFATMLGLPIATVVGQQFGWRASFWLVVALTALCGIISSVMLPASSKPEEANLAAELDDFKNIHLWAAYATSGLVLGATFAAFSYFSPILTEITGIASNRLPLLFSLYGIAALLGNIIVGRLADKYMLPITTAGLLVLLAALTLFALFTQNPIISITAMMLIGLVGISMNPVLIIRVMRNSRAGPLVNTVHTSVINIGLAVGSWLGGLAISSGYGLRAPLWVGAMLAVLGIISLLPYFSYKINSPKTCYTKCE</sequence>
<reference evidence="9 11" key="3">
    <citation type="submission" date="2019-03" db="EMBL/GenBank/DDBJ databases">
        <authorList>
            <consortium name="Pathogen Informatics"/>
        </authorList>
    </citation>
    <scope>NUCLEOTIDE SEQUENCE [LARGE SCALE GENOMIC DNA]</scope>
    <source>
        <strain evidence="9 11">NCTC12282</strain>
    </source>
</reference>
<dbReference type="SUPFAM" id="SSF103473">
    <property type="entry name" value="MFS general substrate transporter"/>
    <property type="match status" value="1"/>
</dbReference>
<evidence type="ECO:0000313" key="8">
    <source>
        <dbReference type="EMBL" id="PHI30093.1"/>
    </source>
</evidence>
<dbReference type="Pfam" id="PF07690">
    <property type="entry name" value="MFS_1"/>
    <property type="match status" value="1"/>
</dbReference>
<dbReference type="GO" id="GO:0022857">
    <property type="term" value="F:transmembrane transporter activity"/>
    <property type="evidence" value="ECO:0007669"/>
    <property type="project" value="InterPro"/>
</dbReference>
<dbReference type="Gene3D" id="1.20.1250.20">
    <property type="entry name" value="MFS general substrate transporter like domains"/>
    <property type="match status" value="2"/>
</dbReference>
<evidence type="ECO:0000313" key="11">
    <source>
        <dbReference type="Proteomes" id="UP000373449"/>
    </source>
</evidence>
<dbReference type="PANTHER" id="PTHR43124:SF8">
    <property type="entry name" value="INNER MEMBRANE TRANSPORT PROTEIN YDHP"/>
    <property type="match status" value="1"/>
</dbReference>
<gene>
    <name evidence="9" type="primary">araJ</name>
    <name evidence="8" type="ORF">CRN84_12445</name>
    <name evidence="9" type="ORF">NCTC12282_03552</name>
</gene>
<reference evidence="8" key="2">
    <citation type="submission" date="2017-09" db="EMBL/GenBank/DDBJ databases">
        <title>FDA dAtabase for Regulatory Grade micrObial Sequences (FDA-ARGOS): Supporting development and validation of Infectious Disease Dx tests.</title>
        <authorList>
            <person name="Minogue T."/>
            <person name="Wolcott M."/>
            <person name="Wasieloski L."/>
            <person name="Aguilar W."/>
            <person name="Moore D."/>
            <person name="Tallon L.J."/>
            <person name="Sadzewicz L."/>
            <person name="Ott S."/>
            <person name="Zhao X."/>
            <person name="Nagaraj S."/>
            <person name="Vavikolanu K."/>
            <person name="Aluvathingal J."/>
            <person name="Nadendla S."/>
            <person name="Sichtig H."/>
        </authorList>
    </citation>
    <scope>NUCLEOTIDE SEQUENCE</scope>
    <source>
        <strain evidence="8">FDAARGOS_387</strain>
    </source>
</reference>
<dbReference type="EMBL" id="CAADJA010000002">
    <property type="protein sequence ID" value="VFS49092.1"/>
    <property type="molecule type" value="Genomic_DNA"/>
</dbReference>
<evidence type="ECO:0000256" key="6">
    <source>
        <dbReference type="SAM" id="Phobius"/>
    </source>
</evidence>
<dbReference type="Proteomes" id="UP000373449">
    <property type="component" value="Unassembled WGS sequence"/>
</dbReference>
<dbReference type="GO" id="GO:0005886">
    <property type="term" value="C:plasma membrane"/>
    <property type="evidence" value="ECO:0007669"/>
    <property type="project" value="UniProtKB-SubCell"/>
</dbReference>
<reference evidence="10" key="1">
    <citation type="submission" date="2017-09" db="EMBL/GenBank/DDBJ databases">
        <title>FDA dAtabase for Regulatory Grade micrObial Sequences (FDA-ARGOS): Supporting development and validation of Infectious Disease Dx tests.</title>
        <authorList>
            <person name="Minogue T."/>
            <person name="Wolcott M."/>
            <person name="Wasieloski L."/>
            <person name="Aguilar W."/>
            <person name="Moore D."/>
            <person name="Tallon L."/>
            <person name="Sadzewicz L."/>
            <person name="Ott S."/>
            <person name="Zhao X."/>
            <person name="Nagaraj S."/>
            <person name="Vavikolanu K."/>
            <person name="Aluvathingal J."/>
            <person name="Nadendla S."/>
            <person name="Sichtig H."/>
        </authorList>
    </citation>
    <scope>NUCLEOTIDE SEQUENCE [LARGE SCALE GENOMIC DNA]</scope>
    <source>
        <strain evidence="10">FDAARGOS_387</strain>
    </source>
</reference>
<dbReference type="OrthoDB" id="9788453at2"/>